<evidence type="ECO:0000259" key="2">
    <source>
        <dbReference type="Pfam" id="PF10536"/>
    </source>
</evidence>
<feature type="region of interest" description="Disordered" evidence="1">
    <location>
        <begin position="262"/>
        <end position="317"/>
    </location>
</feature>
<name>A0A9D5BQJ1_PEA</name>
<feature type="domain" description="Aminotransferase-like plant mobile" evidence="2">
    <location>
        <begin position="1"/>
        <end position="59"/>
    </location>
</feature>
<feature type="domain" description="Aminotransferase-like plant mobile" evidence="2">
    <location>
        <begin position="76"/>
        <end position="244"/>
    </location>
</feature>
<proteinExistence type="predicted"/>
<evidence type="ECO:0000313" key="4">
    <source>
        <dbReference type="Proteomes" id="UP001058974"/>
    </source>
</evidence>
<dbReference type="PANTHER" id="PTHR46033">
    <property type="entry name" value="PROTEIN MAIN-LIKE 2"/>
    <property type="match status" value="1"/>
</dbReference>
<dbReference type="AlphaFoldDB" id="A0A9D5BQJ1"/>
<accession>A0A9D5BQJ1</accession>
<reference evidence="3 4" key="1">
    <citation type="journal article" date="2022" name="Nat. Genet.">
        <title>Improved pea reference genome and pan-genome highlight genomic features and evolutionary characteristics.</title>
        <authorList>
            <person name="Yang T."/>
            <person name="Liu R."/>
            <person name="Luo Y."/>
            <person name="Hu S."/>
            <person name="Wang D."/>
            <person name="Wang C."/>
            <person name="Pandey M.K."/>
            <person name="Ge S."/>
            <person name="Xu Q."/>
            <person name="Li N."/>
            <person name="Li G."/>
            <person name="Huang Y."/>
            <person name="Saxena R.K."/>
            <person name="Ji Y."/>
            <person name="Li M."/>
            <person name="Yan X."/>
            <person name="He Y."/>
            <person name="Liu Y."/>
            <person name="Wang X."/>
            <person name="Xiang C."/>
            <person name="Varshney R.K."/>
            <person name="Ding H."/>
            <person name="Gao S."/>
            <person name="Zong X."/>
        </authorList>
    </citation>
    <scope>NUCLEOTIDE SEQUENCE [LARGE SCALE GENOMIC DNA]</scope>
    <source>
        <strain evidence="3 4">cv. Zhongwan 6</strain>
    </source>
</reference>
<feature type="compositionally biased region" description="Polar residues" evidence="1">
    <location>
        <begin position="263"/>
        <end position="292"/>
    </location>
</feature>
<dbReference type="Proteomes" id="UP001058974">
    <property type="component" value="Chromosome 1"/>
</dbReference>
<dbReference type="GO" id="GO:0010073">
    <property type="term" value="P:meristem maintenance"/>
    <property type="evidence" value="ECO:0007669"/>
    <property type="project" value="InterPro"/>
</dbReference>
<evidence type="ECO:0000313" key="3">
    <source>
        <dbReference type="EMBL" id="KAI5447876.1"/>
    </source>
</evidence>
<gene>
    <name evidence="3" type="ORF">KIW84_015355</name>
</gene>
<keyword evidence="4" id="KW-1185">Reference proteome</keyword>
<dbReference type="Gramene" id="Psat01G0535500-T1">
    <property type="protein sequence ID" value="KAI5447876.1"/>
    <property type="gene ID" value="KIW84_015355"/>
</dbReference>
<dbReference type="EMBL" id="JAMSHJ010000001">
    <property type="protein sequence ID" value="KAI5447876.1"/>
    <property type="molecule type" value="Genomic_DNA"/>
</dbReference>
<protein>
    <recommendedName>
        <fullName evidence="2">Aminotransferase-like plant mobile domain-containing protein</fullName>
    </recommendedName>
</protein>
<evidence type="ECO:0000256" key="1">
    <source>
        <dbReference type="SAM" id="MobiDB-lite"/>
    </source>
</evidence>
<dbReference type="PANTHER" id="PTHR46033:SF8">
    <property type="entry name" value="PROTEIN MAINTENANCE OF MERISTEMS-LIKE"/>
    <property type="match status" value="1"/>
</dbReference>
<comment type="caution">
    <text evidence="3">The sequence shown here is derived from an EMBL/GenBank/DDBJ whole genome shotgun (WGS) entry which is preliminary data.</text>
</comment>
<sequence length="317" mass="36637">MALLERWRPETHTFHLPIGECTVTLEDVYMLLGLRIDGKAVNGKVNQDNNICNELLGDPLLDDETEGDTSSQARGQAWGWSRMPSLAPENERPFVFPFATKWSVRGMNYNRCPKHAIVVYRNLLDHIGHDDFVWRPYLGLDHDVNHDDVAVWTAKTPTIRFTTVEMHQSDRVKLQFGMLQHIPESPTCLGNWHQKRVDAQWDYSDWRDFAKDMCRQWRNRRQHILMEPVIQGVRPTQQYMAWFRSVTTQQFVSEPRYLMDSRQLASSSTSAGPSNQPSLDQVSNQRPQTPQENRGRPRRQPNAPGCGTGGRYNRAGH</sequence>
<organism evidence="3 4">
    <name type="scientific">Pisum sativum</name>
    <name type="common">Garden pea</name>
    <name type="synonym">Lathyrus oleraceus</name>
    <dbReference type="NCBI Taxonomy" id="3888"/>
    <lineage>
        <taxon>Eukaryota</taxon>
        <taxon>Viridiplantae</taxon>
        <taxon>Streptophyta</taxon>
        <taxon>Embryophyta</taxon>
        <taxon>Tracheophyta</taxon>
        <taxon>Spermatophyta</taxon>
        <taxon>Magnoliopsida</taxon>
        <taxon>eudicotyledons</taxon>
        <taxon>Gunneridae</taxon>
        <taxon>Pentapetalae</taxon>
        <taxon>rosids</taxon>
        <taxon>fabids</taxon>
        <taxon>Fabales</taxon>
        <taxon>Fabaceae</taxon>
        <taxon>Papilionoideae</taxon>
        <taxon>50 kb inversion clade</taxon>
        <taxon>NPAAA clade</taxon>
        <taxon>Hologalegina</taxon>
        <taxon>IRL clade</taxon>
        <taxon>Fabeae</taxon>
        <taxon>Lathyrus</taxon>
    </lineage>
</organism>
<dbReference type="InterPro" id="IPR019557">
    <property type="entry name" value="AminoTfrase-like_pln_mobile"/>
</dbReference>
<dbReference type="InterPro" id="IPR044824">
    <property type="entry name" value="MAIN-like"/>
</dbReference>
<dbReference type="Pfam" id="PF10536">
    <property type="entry name" value="PMD"/>
    <property type="match status" value="2"/>
</dbReference>